<dbReference type="AlphaFoldDB" id="A0A6V7H654"/>
<dbReference type="CDD" id="cd17352">
    <property type="entry name" value="MFS_MCT_SLC16"/>
    <property type="match status" value="1"/>
</dbReference>
<dbReference type="InterPro" id="IPR020846">
    <property type="entry name" value="MFS_dom"/>
</dbReference>
<dbReference type="EMBL" id="CAJDYZ010008064">
    <property type="protein sequence ID" value="CAD1474999.1"/>
    <property type="molecule type" value="Genomic_DNA"/>
</dbReference>
<dbReference type="FunFam" id="1.20.1250.20:FF:000320">
    <property type="entry name" value="Monocarboxylate transporter"/>
    <property type="match status" value="1"/>
</dbReference>
<dbReference type="InterPro" id="IPR050327">
    <property type="entry name" value="Proton-linked_MCT"/>
</dbReference>
<dbReference type="GO" id="GO:0008028">
    <property type="term" value="F:monocarboxylic acid transmembrane transporter activity"/>
    <property type="evidence" value="ECO:0007669"/>
    <property type="project" value="TreeGrafter"/>
</dbReference>
<dbReference type="OrthoDB" id="6499973at2759"/>
<comment type="subcellular location">
    <subcellularLocation>
        <location evidence="1">Membrane</location>
        <topology evidence="1">Multi-pass membrane protein</topology>
    </subcellularLocation>
</comment>
<evidence type="ECO:0000256" key="1">
    <source>
        <dbReference type="ARBA" id="ARBA00004141"/>
    </source>
</evidence>
<reference evidence="5" key="1">
    <citation type="submission" date="2020-07" db="EMBL/GenBank/DDBJ databases">
        <authorList>
            <person name="Nazaruddin N."/>
        </authorList>
    </citation>
    <scope>NUCLEOTIDE SEQUENCE</scope>
</reference>
<keyword evidence="3" id="KW-0812">Transmembrane</keyword>
<evidence type="ECO:0000313" key="5">
    <source>
        <dbReference type="EMBL" id="CAD1474999.1"/>
    </source>
</evidence>
<evidence type="ECO:0000259" key="4">
    <source>
        <dbReference type="PROSITE" id="PS50850"/>
    </source>
</evidence>
<feature type="transmembrane region" description="Helical" evidence="3">
    <location>
        <begin position="176"/>
        <end position="194"/>
    </location>
</feature>
<dbReference type="Gene3D" id="1.20.1250.20">
    <property type="entry name" value="MFS general substrate transporter like domains"/>
    <property type="match status" value="2"/>
</dbReference>
<proteinExistence type="predicted"/>
<dbReference type="Proteomes" id="UP000752696">
    <property type="component" value="Unassembled WGS sequence"/>
</dbReference>
<feature type="transmembrane region" description="Helical" evidence="3">
    <location>
        <begin position="56"/>
        <end position="74"/>
    </location>
</feature>
<name>A0A6V7H654_9HYME</name>
<feature type="compositionally biased region" description="Polar residues" evidence="2">
    <location>
        <begin position="251"/>
        <end position="264"/>
    </location>
</feature>
<feature type="transmembrane region" description="Helical" evidence="3">
    <location>
        <begin position="389"/>
        <end position="414"/>
    </location>
</feature>
<feature type="region of interest" description="Disordered" evidence="2">
    <location>
        <begin position="233"/>
        <end position="367"/>
    </location>
</feature>
<sequence length="578" mass="62218">MTVKSVKTKLVPPDGGWGWVVLSSALVVNFLIPGTVKSFGVLFVEFLHVFKATSTAASWMPALCYFLYNSLGPLSSILSTKYSYKTVTIIGGAFAAGGMILSYFANSVSYLYVSYGLMVGIGAGLTFPPTVYIVTSYFERLRGFANGLCISGSAIGTIVLPPFLQYLLDCFGYRGAVLIMGGITLNTLVCGLLYHPVEQHMIKVPIEGGIDNQGLTIDEPVLDKKKATASATIENETSCSNAGSEKEKNCETNNESTVDNSEASSCLKDKSKDAVENKGDEAEKENILDEENSNLSKEQEDTASCQNVDPLRRESNTSELNVTSSKSKNERLELSSTSLNKSKDERVFESSKKELEESSEKSVSGTSLSKVEVTGKRQFFDLSVLRDPIYLVILISNSTSAISNTNFMILLPSYAISQGFDKNSSALLLSVVSALDLVGRISGASLSDIDFMPKYYYFVGGLGTSGIALALLPMATSYTMLSFFCALFGLSSGMYIGITTVILADMIGTEKLSSSYGISLFVNGVLQLIGPPICGVIFETVGSYKPIFLAFGIILILGTALWAVVPLIKRSNKKSLQV</sequence>
<feature type="compositionally biased region" description="Basic and acidic residues" evidence="2">
    <location>
        <begin position="267"/>
        <end position="287"/>
    </location>
</feature>
<protein>
    <recommendedName>
        <fullName evidence="4">Major facilitator superfamily (MFS) profile domain-containing protein</fullName>
    </recommendedName>
</protein>
<dbReference type="InterPro" id="IPR011701">
    <property type="entry name" value="MFS"/>
</dbReference>
<evidence type="ECO:0000256" key="2">
    <source>
        <dbReference type="SAM" id="MobiDB-lite"/>
    </source>
</evidence>
<feature type="transmembrane region" description="Helical" evidence="3">
    <location>
        <begin position="111"/>
        <end position="132"/>
    </location>
</feature>
<feature type="transmembrane region" description="Helical" evidence="3">
    <location>
        <begin position="86"/>
        <end position="105"/>
    </location>
</feature>
<feature type="transmembrane region" description="Helical" evidence="3">
    <location>
        <begin position="481"/>
        <end position="504"/>
    </location>
</feature>
<dbReference type="GO" id="GO:0016020">
    <property type="term" value="C:membrane"/>
    <property type="evidence" value="ECO:0007669"/>
    <property type="project" value="UniProtKB-SubCell"/>
</dbReference>
<evidence type="ECO:0000313" key="6">
    <source>
        <dbReference type="Proteomes" id="UP000752696"/>
    </source>
</evidence>
<dbReference type="Pfam" id="PF07690">
    <property type="entry name" value="MFS_1"/>
    <property type="match status" value="2"/>
</dbReference>
<keyword evidence="3" id="KW-0472">Membrane</keyword>
<organism evidence="5 6">
    <name type="scientific">Heterotrigona itama</name>
    <dbReference type="NCBI Taxonomy" id="395501"/>
    <lineage>
        <taxon>Eukaryota</taxon>
        <taxon>Metazoa</taxon>
        <taxon>Ecdysozoa</taxon>
        <taxon>Arthropoda</taxon>
        <taxon>Hexapoda</taxon>
        <taxon>Insecta</taxon>
        <taxon>Pterygota</taxon>
        <taxon>Neoptera</taxon>
        <taxon>Endopterygota</taxon>
        <taxon>Hymenoptera</taxon>
        <taxon>Apocrita</taxon>
        <taxon>Aculeata</taxon>
        <taxon>Apoidea</taxon>
        <taxon>Anthophila</taxon>
        <taxon>Apidae</taxon>
        <taxon>Heterotrigona</taxon>
    </lineage>
</organism>
<feature type="transmembrane region" description="Helical" evidence="3">
    <location>
        <begin position="144"/>
        <end position="164"/>
    </location>
</feature>
<gene>
    <name evidence="5" type="ORF">MHI_LOCUS508182</name>
</gene>
<accession>A0A6V7H654</accession>
<feature type="compositionally biased region" description="Basic and acidic residues" evidence="2">
    <location>
        <begin position="341"/>
        <end position="360"/>
    </location>
</feature>
<feature type="compositionally biased region" description="Polar residues" evidence="2">
    <location>
        <begin position="233"/>
        <end position="243"/>
    </location>
</feature>
<feature type="transmembrane region" description="Helical" evidence="3">
    <location>
        <begin position="516"/>
        <end position="538"/>
    </location>
</feature>
<dbReference type="InterPro" id="IPR036259">
    <property type="entry name" value="MFS_trans_sf"/>
</dbReference>
<keyword evidence="3" id="KW-1133">Transmembrane helix</keyword>
<dbReference type="SUPFAM" id="SSF103473">
    <property type="entry name" value="MFS general substrate transporter"/>
    <property type="match status" value="1"/>
</dbReference>
<feature type="non-terminal residue" evidence="5">
    <location>
        <position position="578"/>
    </location>
</feature>
<evidence type="ECO:0000256" key="3">
    <source>
        <dbReference type="SAM" id="Phobius"/>
    </source>
</evidence>
<dbReference type="PANTHER" id="PTHR11360:SF293">
    <property type="entry name" value="HERMES, ISOFORM A"/>
    <property type="match status" value="1"/>
</dbReference>
<feature type="compositionally biased region" description="Polar residues" evidence="2">
    <location>
        <begin position="317"/>
        <end position="326"/>
    </location>
</feature>
<comment type="caution">
    <text evidence="5">The sequence shown here is derived from an EMBL/GenBank/DDBJ whole genome shotgun (WGS) entry which is preliminary data.</text>
</comment>
<feature type="transmembrane region" description="Helical" evidence="3">
    <location>
        <begin position="455"/>
        <end position="475"/>
    </location>
</feature>
<dbReference type="PROSITE" id="PS50850">
    <property type="entry name" value="MFS"/>
    <property type="match status" value="1"/>
</dbReference>
<keyword evidence="6" id="KW-1185">Reference proteome</keyword>
<dbReference type="PANTHER" id="PTHR11360">
    <property type="entry name" value="MONOCARBOXYLATE TRANSPORTER"/>
    <property type="match status" value="1"/>
</dbReference>
<feature type="transmembrane region" description="Helical" evidence="3">
    <location>
        <begin position="544"/>
        <end position="568"/>
    </location>
</feature>
<feature type="domain" description="Major facilitator superfamily (MFS) profile" evidence="4">
    <location>
        <begin position="21"/>
        <end position="570"/>
    </location>
</feature>
<feature type="transmembrane region" description="Helical" evidence="3">
    <location>
        <begin position="16"/>
        <end position="36"/>
    </location>
</feature>